<protein>
    <submittedName>
        <fullName evidence="2">Uncharacterized protein</fullName>
    </submittedName>
</protein>
<feature type="coiled-coil region" evidence="1">
    <location>
        <begin position="9"/>
        <end position="36"/>
    </location>
</feature>
<keyword evidence="1" id="KW-0175">Coiled coil</keyword>
<evidence type="ECO:0000313" key="3">
    <source>
        <dbReference type="Proteomes" id="UP000269940"/>
    </source>
</evidence>
<dbReference type="EMBL" id="MH746814">
    <property type="protein sequence ID" value="AYD82363.1"/>
    <property type="molecule type" value="Genomic_DNA"/>
</dbReference>
<organism evidence="2 3">
    <name type="scientific">Acinetobacter phage vB_AbaM_B09_Aci05</name>
    <dbReference type="NCBI Taxonomy" id="2315458"/>
    <lineage>
        <taxon>Viruses</taxon>
        <taxon>Duplodnaviria</taxon>
        <taxon>Heunggongvirae</taxon>
        <taxon>Uroviricota</taxon>
        <taxon>Caudoviricetes</taxon>
        <taxon>Saclayvirus</taxon>
        <taxon>Saclayvirus Aci05</taxon>
    </lineage>
</organism>
<name>A0A386KAU0_9CAUD</name>
<sequence length="179" mass="20789">MKFYHKKTVGDINKRISELKQEIREAEEKVQLVIKDHLRAGCNTYQEILELSKELGCDFGHVVDSLGPTRQDTLWSNLMRMEIKTGVDGLILKLVDVGILDKTYYYHNSYGGQDECLGDEKAMKEFECEDGTWACPIKGETIDKDEFDEYLYPMFSTTEKYHNIWKKLSEGIDNLLVFQ</sequence>
<dbReference type="Proteomes" id="UP000269940">
    <property type="component" value="Segment"/>
</dbReference>
<keyword evidence="3" id="KW-1185">Reference proteome</keyword>
<proteinExistence type="predicted"/>
<gene>
    <name evidence="2" type="ORF">Aci05_108</name>
</gene>
<evidence type="ECO:0000256" key="1">
    <source>
        <dbReference type="SAM" id="Coils"/>
    </source>
</evidence>
<reference evidence="2 3" key="1">
    <citation type="submission" date="2018-08" db="EMBL/GenBank/DDBJ databases">
        <title>Complete genome sequence of five Acinetobacter baumannii phages from Abidjan, Cote d'Ivoire.</title>
        <authorList>
            <person name="Essoh C."/>
            <person name="Vernadet J.-P."/>
            <person name="Vergnaud G."/>
            <person name="Resch G."/>
            <person name="Pourcel C."/>
        </authorList>
    </citation>
    <scope>NUCLEOTIDE SEQUENCE [LARGE SCALE GENOMIC DNA]</scope>
</reference>
<accession>A0A386KAU0</accession>
<evidence type="ECO:0000313" key="2">
    <source>
        <dbReference type="EMBL" id="AYD82363.1"/>
    </source>
</evidence>